<dbReference type="AlphaFoldDB" id="A0A0P1EH46"/>
<organism evidence="1 2">
    <name type="scientific">Ruegeria atlantica</name>
    <dbReference type="NCBI Taxonomy" id="81569"/>
    <lineage>
        <taxon>Bacteria</taxon>
        <taxon>Pseudomonadati</taxon>
        <taxon>Pseudomonadota</taxon>
        <taxon>Alphaproteobacteria</taxon>
        <taxon>Rhodobacterales</taxon>
        <taxon>Roseobacteraceae</taxon>
        <taxon>Ruegeria</taxon>
    </lineage>
</organism>
<proteinExistence type="predicted"/>
<sequence length="70" mass="8081">MPRPTVSLRIDEENRDLMRRVNVRLHDDPMFSEALEALLADKNATAYMRADEVERRLAEIANRLSALEGK</sequence>
<evidence type="ECO:0000313" key="1">
    <source>
        <dbReference type="EMBL" id="CUH49655.1"/>
    </source>
</evidence>
<reference evidence="1 2" key="1">
    <citation type="submission" date="2015-09" db="EMBL/GenBank/DDBJ databases">
        <authorList>
            <consortium name="Swine Surveillance"/>
        </authorList>
    </citation>
    <scope>NUCLEOTIDE SEQUENCE [LARGE SCALE GENOMIC DNA]</scope>
    <source>
        <strain evidence="1 2">CECT 4292</strain>
    </source>
</reference>
<dbReference type="EMBL" id="CYPU01000070">
    <property type="protein sequence ID" value="CUH49655.1"/>
    <property type="molecule type" value="Genomic_DNA"/>
</dbReference>
<accession>A0A0P1EH46</accession>
<evidence type="ECO:0000313" key="2">
    <source>
        <dbReference type="Proteomes" id="UP000050783"/>
    </source>
</evidence>
<dbReference type="GeneID" id="55494993"/>
<dbReference type="RefSeq" id="WP_058279038.1">
    <property type="nucleotide sequence ID" value="NZ_CYPU01000070.1"/>
</dbReference>
<protein>
    <submittedName>
        <fullName evidence="1">Uncharacterized protein</fullName>
    </submittedName>
</protein>
<dbReference type="Proteomes" id="UP000050783">
    <property type="component" value="Unassembled WGS sequence"/>
</dbReference>
<name>A0A0P1EH46_9RHOB</name>
<dbReference type="STRING" id="81569.RUM4293_00441"/>
<gene>
    <name evidence="1" type="ORF">RUA4292_03852</name>
</gene>